<proteinExistence type="predicted"/>
<reference evidence="2" key="1">
    <citation type="journal article" date="2015" name="Nature">
        <title>Complex archaea that bridge the gap between prokaryotes and eukaryotes.</title>
        <authorList>
            <person name="Spang A."/>
            <person name="Saw J.H."/>
            <person name="Jorgensen S.L."/>
            <person name="Zaremba-Niedzwiedzka K."/>
            <person name="Martijn J."/>
            <person name="Lind A.E."/>
            <person name="van Eijk R."/>
            <person name="Schleper C."/>
            <person name="Guy L."/>
            <person name="Ettema T.J."/>
        </authorList>
    </citation>
    <scope>NUCLEOTIDE SEQUENCE</scope>
</reference>
<dbReference type="AlphaFoldDB" id="A0A0F9G514"/>
<comment type="caution">
    <text evidence="2">The sequence shown here is derived from an EMBL/GenBank/DDBJ whole genome shotgun (WGS) entry which is preliminary data.</text>
</comment>
<organism evidence="2">
    <name type="scientific">marine sediment metagenome</name>
    <dbReference type="NCBI Taxonomy" id="412755"/>
    <lineage>
        <taxon>unclassified sequences</taxon>
        <taxon>metagenomes</taxon>
        <taxon>ecological metagenomes</taxon>
    </lineage>
</organism>
<sequence>MGQGVEHEGFSFNHKPITNRLSKDTRIDKIRKILGSKK</sequence>
<gene>
    <name evidence="2" type="ORF">LCGC14_2226040</name>
</gene>
<evidence type="ECO:0000256" key="1">
    <source>
        <dbReference type="SAM" id="MobiDB-lite"/>
    </source>
</evidence>
<protein>
    <submittedName>
        <fullName evidence="2">Uncharacterized protein</fullName>
    </submittedName>
</protein>
<accession>A0A0F9G514</accession>
<evidence type="ECO:0000313" key="2">
    <source>
        <dbReference type="EMBL" id="KKL58372.1"/>
    </source>
</evidence>
<name>A0A0F9G514_9ZZZZ</name>
<dbReference type="EMBL" id="LAZR01029850">
    <property type="protein sequence ID" value="KKL58372.1"/>
    <property type="molecule type" value="Genomic_DNA"/>
</dbReference>
<feature type="region of interest" description="Disordered" evidence="1">
    <location>
        <begin position="1"/>
        <end position="23"/>
    </location>
</feature>